<comment type="caution">
    <text evidence="2">The sequence shown here is derived from an EMBL/GenBank/DDBJ whole genome shotgun (WGS) entry which is preliminary data.</text>
</comment>
<sequence>MVQMPTTAMTLVEGSLFDEVSYVSNYVDHDVLKRWENVKSKVFGKLNEQQIPYKNCLAIVQYLLCLPGMNAPTERVFSLVNITWTSEKSSLKVETLRVVVIVKFYVGS</sequence>
<dbReference type="InterPro" id="IPR008906">
    <property type="entry name" value="HATC_C_dom"/>
</dbReference>
<evidence type="ECO:0000313" key="2">
    <source>
        <dbReference type="EMBL" id="KAJ8884079.1"/>
    </source>
</evidence>
<keyword evidence="3" id="KW-1185">Reference proteome</keyword>
<organism evidence="2 3">
    <name type="scientific">Dryococelus australis</name>
    <dbReference type="NCBI Taxonomy" id="614101"/>
    <lineage>
        <taxon>Eukaryota</taxon>
        <taxon>Metazoa</taxon>
        <taxon>Ecdysozoa</taxon>
        <taxon>Arthropoda</taxon>
        <taxon>Hexapoda</taxon>
        <taxon>Insecta</taxon>
        <taxon>Pterygota</taxon>
        <taxon>Neoptera</taxon>
        <taxon>Polyneoptera</taxon>
        <taxon>Phasmatodea</taxon>
        <taxon>Verophasmatodea</taxon>
        <taxon>Anareolatae</taxon>
        <taxon>Phasmatidae</taxon>
        <taxon>Eurycanthinae</taxon>
        <taxon>Dryococelus</taxon>
    </lineage>
</organism>
<reference evidence="2 3" key="1">
    <citation type="submission" date="2023-02" db="EMBL/GenBank/DDBJ databases">
        <title>LHISI_Scaffold_Assembly.</title>
        <authorList>
            <person name="Stuart O.P."/>
            <person name="Cleave R."/>
            <person name="Magrath M.J.L."/>
            <person name="Mikheyev A.S."/>
        </authorList>
    </citation>
    <scope>NUCLEOTIDE SEQUENCE [LARGE SCALE GENOMIC DNA]</scope>
    <source>
        <strain evidence="2">Daus_M_001</strain>
        <tissue evidence="2">Leg muscle</tissue>
    </source>
</reference>
<dbReference type="Proteomes" id="UP001159363">
    <property type="component" value="Chromosome 4"/>
</dbReference>
<protein>
    <recommendedName>
        <fullName evidence="1">HAT C-terminal dimerisation domain-containing protein</fullName>
    </recommendedName>
</protein>
<dbReference type="Pfam" id="PF05699">
    <property type="entry name" value="Dimer_Tnp_hAT"/>
    <property type="match status" value="1"/>
</dbReference>
<gene>
    <name evidence="2" type="ORF">PR048_015936</name>
</gene>
<proteinExistence type="predicted"/>
<evidence type="ECO:0000313" key="3">
    <source>
        <dbReference type="Proteomes" id="UP001159363"/>
    </source>
</evidence>
<feature type="domain" description="HAT C-terminal dimerisation" evidence="1">
    <location>
        <begin position="25"/>
        <end position="103"/>
    </location>
</feature>
<dbReference type="EMBL" id="JARBHB010000005">
    <property type="protein sequence ID" value="KAJ8884079.1"/>
    <property type="molecule type" value="Genomic_DNA"/>
</dbReference>
<accession>A0ABQ9HIN9</accession>
<evidence type="ECO:0000259" key="1">
    <source>
        <dbReference type="Pfam" id="PF05699"/>
    </source>
</evidence>
<name>A0ABQ9HIN9_9NEOP</name>
<feature type="non-terminal residue" evidence="2">
    <location>
        <position position="108"/>
    </location>
</feature>